<dbReference type="InterPro" id="IPR025421">
    <property type="entry name" value="DUF4148"/>
</dbReference>
<dbReference type="AlphaFoldDB" id="A0A069P2V5"/>
<sequence>MKRYLLTSLSLAAVSAVISSTAFAEGGQGIGRAGTYLTPTQSTASASETPKTRAQVRAELAAAYSNGSLPALNRNTYPSRSMWGDAVAAQAEAHNRAIVDYANGAPAAANLSSR</sequence>
<feature type="signal peptide" evidence="1">
    <location>
        <begin position="1"/>
        <end position="24"/>
    </location>
</feature>
<dbReference type="OrthoDB" id="9113921at2"/>
<dbReference type="EMBL" id="JFHE01000011">
    <property type="protein sequence ID" value="KDR34777.1"/>
    <property type="molecule type" value="Genomic_DNA"/>
</dbReference>
<evidence type="ECO:0000313" key="2">
    <source>
        <dbReference type="EMBL" id="GGD62714.1"/>
    </source>
</evidence>
<proteinExistence type="predicted"/>
<dbReference type="eggNOG" id="ENOG5032Q8R">
    <property type="taxonomic scope" value="Bacteria"/>
</dbReference>
<reference evidence="3 4" key="2">
    <citation type="submission" date="2014-03" db="EMBL/GenBank/DDBJ databases">
        <title>Draft Genome Sequences of Four Burkholderia Strains.</title>
        <authorList>
            <person name="Liu X.Y."/>
            <person name="Li C.X."/>
            <person name="Xu J.H."/>
        </authorList>
    </citation>
    <scope>NUCLEOTIDE SEQUENCE [LARGE SCALE GENOMIC DNA]</scope>
    <source>
        <strain evidence="3 4">R27</strain>
    </source>
</reference>
<evidence type="ECO:0000256" key="1">
    <source>
        <dbReference type="SAM" id="SignalP"/>
    </source>
</evidence>
<dbReference type="Pfam" id="PF13663">
    <property type="entry name" value="DUF4148"/>
    <property type="match status" value="1"/>
</dbReference>
<dbReference type="RefSeq" id="WP_035964601.1">
    <property type="nucleotide sequence ID" value="NZ_BMEG01000002.1"/>
</dbReference>
<feature type="chain" id="PRO_5001667177" description="DUF4148 domain-containing protein" evidence="1">
    <location>
        <begin position="25"/>
        <end position="114"/>
    </location>
</feature>
<reference evidence="5" key="3">
    <citation type="journal article" date="2019" name="Int. J. Syst. Evol. Microbiol.">
        <title>The Global Catalogue of Microorganisms (GCM) 10K type strain sequencing project: providing services to taxonomists for standard genome sequencing and annotation.</title>
        <authorList>
            <consortium name="The Broad Institute Genomics Platform"/>
            <consortium name="The Broad Institute Genome Sequencing Center for Infectious Disease"/>
            <person name="Wu L."/>
            <person name="Ma J."/>
        </authorList>
    </citation>
    <scope>NUCLEOTIDE SEQUENCE [LARGE SCALE GENOMIC DNA]</scope>
    <source>
        <strain evidence="5">CGMCC 1.11013</strain>
    </source>
</reference>
<evidence type="ECO:0008006" key="6">
    <source>
        <dbReference type="Google" id="ProtNLM"/>
    </source>
</evidence>
<organism evidence="3 4">
    <name type="scientific">Caballeronia grimmiae</name>
    <dbReference type="NCBI Taxonomy" id="1071679"/>
    <lineage>
        <taxon>Bacteria</taxon>
        <taxon>Pseudomonadati</taxon>
        <taxon>Pseudomonadota</taxon>
        <taxon>Betaproteobacteria</taxon>
        <taxon>Burkholderiales</taxon>
        <taxon>Burkholderiaceae</taxon>
        <taxon>Caballeronia</taxon>
    </lineage>
</organism>
<keyword evidence="1" id="KW-0732">Signal</keyword>
<evidence type="ECO:0000313" key="4">
    <source>
        <dbReference type="Proteomes" id="UP000027439"/>
    </source>
</evidence>
<comment type="caution">
    <text evidence="3">The sequence shown here is derived from an EMBL/GenBank/DDBJ whole genome shotgun (WGS) entry which is preliminary data.</text>
</comment>
<dbReference type="Proteomes" id="UP000597138">
    <property type="component" value="Unassembled WGS sequence"/>
</dbReference>
<reference evidence="2" key="1">
    <citation type="journal article" date="2014" name="Int. J. Syst. Evol. Microbiol.">
        <title>Complete genome of a new Firmicutes species belonging to the dominant human colonic microbiota ('Ruminococcus bicirculans') reveals two chromosomes and a selective capacity to utilize plant glucans.</title>
        <authorList>
            <consortium name="NISC Comparative Sequencing Program"/>
            <person name="Wegmann U."/>
            <person name="Louis P."/>
            <person name="Goesmann A."/>
            <person name="Henrissat B."/>
            <person name="Duncan S.H."/>
            <person name="Flint H.J."/>
        </authorList>
    </citation>
    <scope>NUCLEOTIDE SEQUENCE</scope>
    <source>
        <strain evidence="2">CGMCC 1.11013</strain>
    </source>
</reference>
<gene>
    <name evidence="3" type="ORF">BG57_04240</name>
    <name evidence="2" type="ORF">GCM10010985_16080</name>
</gene>
<evidence type="ECO:0000313" key="3">
    <source>
        <dbReference type="EMBL" id="KDR34777.1"/>
    </source>
</evidence>
<keyword evidence="5" id="KW-1185">Reference proteome</keyword>
<accession>A0A069P2V5</accession>
<evidence type="ECO:0000313" key="5">
    <source>
        <dbReference type="Proteomes" id="UP000597138"/>
    </source>
</evidence>
<reference evidence="2" key="4">
    <citation type="submission" date="2024-05" db="EMBL/GenBank/DDBJ databases">
        <authorList>
            <person name="Sun Q."/>
            <person name="Zhou Y."/>
        </authorList>
    </citation>
    <scope>NUCLEOTIDE SEQUENCE</scope>
    <source>
        <strain evidence="2">CGMCC 1.11013</strain>
    </source>
</reference>
<name>A0A069P2V5_9BURK</name>
<protein>
    <recommendedName>
        <fullName evidence="6">DUF4148 domain-containing protein</fullName>
    </recommendedName>
</protein>
<dbReference type="EMBL" id="BMEG01000002">
    <property type="protein sequence ID" value="GGD62714.1"/>
    <property type="molecule type" value="Genomic_DNA"/>
</dbReference>
<dbReference type="Proteomes" id="UP000027439">
    <property type="component" value="Unassembled WGS sequence"/>
</dbReference>